<evidence type="ECO:0000313" key="2">
    <source>
        <dbReference type="EMBL" id="CAF0874912.1"/>
    </source>
</evidence>
<dbReference type="EMBL" id="CAJNOT010000167">
    <property type="protein sequence ID" value="CAF0874912.1"/>
    <property type="molecule type" value="Genomic_DNA"/>
</dbReference>
<sequence>MAPKKGGKKKKSPKAPTIIDGRPAAEMTKEELEEHLGRIREELDREREERNYFQLERDRISTFWEITKRQLEEKPSFDKNIFAFFSLLFIRDLQYELARVCKAHNDILRTYEAKLRQFGIPIEEIGFKPLESTVAGQQLGRGVAGLVTSPP</sequence>
<accession>A0A813Y417</accession>
<protein>
    <recommendedName>
        <fullName evidence="4">Dynein regulatory complex subunit 4</fullName>
    </recommendedName>
</protein>
<dbReference type="InterPro" id="IPR039308">
    <property type="entry name" value="GAS8"/>
</dbReference>
<dbReference type="PANTHER" id="PTHR31543">
    <property type="entry name" value="DYNEIN REGULATORY COMPLEX SUBUNIT 4"/>
    <property type="match status" value="1"/>
</dbReference>
<evidence type="ECO:0000256" key="1">
    <source>
        <dbReference type="SAM" id="MobiDB-lite"/>
    </source>
</evidence>
<dbReference type="Proteomes" id="UP000663864">
    <property type="component" value="Unassembled WGS sequence"/>
</dbReference>
<feature type="compositionally biased region" description="Basic residues" evidence="1">
    <location>
        <begin position="1"/>
        <end position="13"/>
    </location>
</feature>
<dbReference type="GO" id="GO:0030317">
    <property type="term" value="P:flagellated sperm motility"/>
    <property type="evidence" value="ECO:0007669"/>
    <property type="project" value="TreeGrafter"/>
</dbReference>
<proteinExistence type="predicted"/>
<comment type="caution">
    <text evidence="2">The sequence shown here is derived from an EMBL/GenBank/DDBJ whole genome shotgun (WGS) entry which is preliminary data.</text>
</comment>
<gene>
    <name evidence="2" type="ORF">ZHD862_LOCUS6080</name>
</gene>
<dbReference type="GO" id="GO:0008017">
    <property type="term" value="F:microtubule binding"/>
    <property type="evidence" value="ECO:0007669"/>
    <property type="project" value="InterPro"/>
</dbReference>
<organism evidence="2 3">
    <name type="scientific">Rotaria sordida</name>
    <dbReference type="NCBI Taxonomy" id="392033"/>
    <lineage>
        <taxon>Eukaryota</taxon>
        <taxon>Metazoa</taxon>
        <taxon>Spiralia</taxon>
        <taxon>Gnathifera</taxon>
        <taxon>Rotifera</taxon>
        <taxon>Eurotatoria</taxon>
        <taxon>Bdelloidea</taxon>
        <taxon>Philodinida</taxon>
        <taxon>Philodinidae</taxon>
        <taxon>Rotaria</taxon>
    </lineage>
</organism>
<dbReference type="GO" id="GO:0031267">
    <property type="term" value="F:small GTPase binding"/>
    <property type="evidence" value="ECO:0007669"/>
    <property type="project" value="InterPro"/>
</dbReference>
<name>A0A813Y417_9BILA</name>
<evidence type="ECO:0000313" key="3">
    <source>
        <dbReference type="Proteomes" id="UP000663864"/>
    </source>
</evidence>
<dbReference type="GO" id="GO:0005874">
    <property type="term" value="C:microtubule"/>
    <property type="evidence" value="ECO:0007669"/>
    <property type="project" value="TreeGrafter"/>
</dbReference>
<dbReference type="AlphaFoldDB" id="A0A813Y417"/>
<feature type="region of interest" description="Disordered" evidence="1">
    <location>
        <begin position="1"/>
        <end position="26"/>
    </location>
</feature>
<dbReference type="GO" id="GO:0005794">
    <property type="term" value="C:Golgi apparatus"/>
    <property type="evidence" value="ECO:0007669"/>
    <property type="project" value="TreeGrafter"/>
</dbReference>
<evidence type="ECO:0008006" key="4">
    <source>
        <dbReference type="Google" id="ProtNLM"/>
    </source>
</evidence>
<reference evidence="2" key="1">
    <citation type="submission" date="2021-02" db="EMBL/GenBank/DDBJ databases">
        <authorList>
            <person name="Nowell W R."/>
        </authorList>
    </citation>
    <scope>NUCLEOTIDE SEQUENCE</scope>
</reference>
<dbReference type="PANTHER" id="PTHR31543:SF0">
    <property type="entry name" value="DYNEIN REGULATORY COMPLEX SUBUNIT 4"/>
    <property type="match status" value="1"/>
</dbReference>